<dbReference type="InterPro" id="IPR001887">
    <property type="entry name" value="Barnase"/>
</dbReference>
<evidence type="ECO:0000256" key="5">
    <source>
        <dbReference type="ARBA" id="ARBA00022722"/>
    </source>
</evidence>
<evidence type="ECO:0000313" key="9">
    <source>
        <dbReference type="Proteomes" id="UP000195540"/>
    </source>
</evidence>
<dbReference type="RefSeq" id="WP_004248912.1">
    <property type="nucleotide sequence ID" value="NZ_BGKS01000003.1"/>
</dbReference>
<feature type="region of interest" description="Disordered" evidence="7">
    <location>
        <begin position="29"/>
        <end position="58"/>
    </location>
</feature>
<evidence type="ECO:0000256" key="1">
    <source>
        <dbReference type="ARBA" id="ARBA00004613"/>
    </source>
</evidence>
<dbReference type="Proteomes" id="UP000195540">
    <property type="component" value="Chromosome"/>
</dbReference>
<dbReference type="CDD" id="cd00933">
    <property type="entry name" value="barnase"/>
    <property type="match status" value="1"/>
</dbReference>
<dbReference type="SUPFAM" id="SSF53933">
    <property type="entry name" value="Microbial ribonucleases"/>
    <property type="match status" value="1"/>
</dbReference>
<dbReference type="InterPro" id="IPR016191">
    <property type="entry name" value="Ribonuclease/ribotoxin"/>
</dbReference>
<dbReference type="GO" id="GO:0005576">
    <property type="term" value="C:extracellular region"/>
    <property type="evidence" value="ECO:0007669"/>
    <property type="project" value="UniProtKB-SubCell"/>
</dbReference>
<evidence type="ECO:0000256" key="6">
    <source>
        <dbReference type="ARBA" id="ARBA00022801"/>
    </source>
</evidence>
<name>A0AAJ0Y9U2_PROMI</name>
<evidence type="ECO:0000256" key="7">
    <source>
        <dbReference type="SAM" id="MobiDB-lite"/>
    </source>
</evidence>
<protein>
    <recommendedName>
        <fullName evidence="3">Ribonuclease</fullName>
    </recommendedName>
</protein>
<dbReference type="GO" id="GO:0003723">
    <property type="term" value="F:RNA binding"/>
    <property type="evidence" value="ECO:0007669"/>
    <property type="project" value="InterPro"/>
</dbReference>
<dbReference type="AlphaFoldDB" id="A0AAJ0Y9U2"/>
<dbReference type="PRINTS" id="PR00117">
    <property type="entry name" value="BARNASE"/>
</dbReference>
<evidence type="ECO:0000256" key="3">
    <source>
        <dbReference type="ARBA" id="ARBA00022214"/>
    </source>
</evidence>
<dbReference type="InterPro" id="IPR000026">
    <property type="entry name" value="N1-like"/>
</dbReference>
<dbReference type="KEGG" id="pvl:AOB99_02460"/>
<dbReference type="GO" id="GO:0016787">
    <property type="term" value="F:hydrolase activity"/>
    <property type="evidence" value="ECO:0007669"/>
    <property type="project" value="UniProtKB-KW"/>
</dbReference>
<comment type="subcellular location">
    <subcellularLocation>
        <location evidence="1">Secreted</location>
    </subcellularLocation>
</comment>
<gene>
    <name evidence="8" type="ORF">AM402_19840</name>
</gene>
<evidence type="ECO:0000256" key="2">
    <source>
        <dbReference type="ARBA" id="ARBA00009006"/>
    </source>
</evidence>
<organism evidence="8 9">
    <name type="scientific">Proteus mirabilis</name>
    <dbReference type="NCBI Taxonomy" id="584"/>
    <lineage>
        <taxon>Bacteria</taxon>
        <taxon>Pseudomonadati</taxon>
        <taxon>Pseudomonadota</taxon>
        <taxon>Gammaproteobacteria</taxon>
        <taxon>Enterobacterales</taxon>
        <taxon>Morganellaceae</taxon>
        <taxon>Proteus</taxon>
    </lineage>
</organism>
<accession>A0AAJ0Y9U2</accession>
<feature type="compositionally biased region" description="Low complexity" evidence="7">
    <location>
        <begin position="29"/>
        <end position="50"/>
    </location>
</feature>
<dbReference type="InterPro" id="IPR053753">
    <property type="entry name" value="RNase_N1/T1-like_sf"/>
</dbReference>
<dbReference type="EMBL" id="CP021694">
    <property type="protein sequence ID" value="ARX36293.1"/>
    <property type="molecule type" value="Genomic_DNA"/>
</dbReference>
<dbReference type="Gene3D" id="3.40.20.20">
    <property type="match status" value="2"/>
</dbReference>
<keyword evidence="5" id="KW-0540">Nuclease</keyword>
<keyword evidence="4" id="KW-0964">Secreted</keyword>
<reference evidence="8 9" key="1">
    <citation type="submission" date="2017-05" db="EMBL/GenBank/DDBJ databases">
        <title>Whole genome sequencing of Proteus mirabilis AR_0155.</title>
        <authorList>
            <person name="Conlan S."/>
            <person name="Thomas P.J."/>
            <person name="Mullikin J."/>
            <person name="Frank K.M."/>
            <person name="Segre J.A."/>
        </authorList>
    </citation>
    <scope>NUCLEOTIDE SEQUENCE [LARGE SCALE GENOMIC DNA]</scope>
    <source>
        <strain evidence="8 9">AR_0155</strain>
    </source>
</reference>
<evidence type="ECO:0000256" key="4">
    <source>
        <dbReference type="ARBA" id="ARBA00022525"/>
    </source>
</evidence>
<proteinExistence type="inferred from homology"/>
<comment type="similarity">
    <text evidence="2">Belongs to the ribonuclease N1/T1 family.</text>
</comment>
<dbReference type="GO" id="GO:0004521">
    <property type="term" value="F:RNA endonuclease activity"/>
    <property type="evidence" value="ECO:0007669"/>
    <property type="project" value="InterPro"/>
</dbReference>
<keyword evidence="6" id="KW-0378">Hydrolase</keyword>
<evidence type="ECO:0000313" key="8">
    <source>
        <dbReference type="EMBL" id="ARX36293.1"/>
    </source>
</evidence>
<dbReference type="Pfam" id="PF00545">
    <property type="entry name" value="Ribonuclease"/>
    <property type="match status" value="1"/>
</dbReference>
<sequence>MGKRLFPVLIVVAVLFFVLYKGLVPETQIPATAPPTSTTSTSSKSSISQPEPQRPLAIDEKTQANKVADYLQQHARLPDFYISKKEARAKGWNAKAGNLCDVLPGRAIGGDRFMNREKQLPEEVGRQWFEADVNYQCGHRGSDRLLYSNDGLIYLTTDHYRTMQRVAP</sequence>